<organism evidence="2 3">
    <name type="scientific">Heracleum sosnowskyi</name>
    <dbReference type="NCBI Taxonomy" id="360622"/>
    <lineage>
        <taxon>Eukaryota</taxon>
        <taxon>Viridiplantae</taxon>
        <taxon>Streptophyta</taxon>
        <taxon>Embryophyta</taxon>
        <taxon>Tracheophyta</taxon>
        <taxon>Spermatophyta</taxon>
        <taxon>Magnoliopsida</taxon>
        <taxon>eudicotyledons</taxon>
        <taxon>Gunneridae</taxon>
        <taxon>Pentapetalae</taxon>
        <taxon>asterids</taxon>
        <taxon>campanulids</taxon>
        <taxon>Apiales</taxon>
        <taxon>Apiaceae</taxon>
        <taxon>Apioideae</taxon>
        <taxon>apioid superclade</taxon>
        <taxon>Tordylieae</taxon>
        <taxon>Tordyliinae</taxon>
        <taxon>Heracleum</taxon>
    </lineage>
</organism>
<evidence type="ECO:0000256" key="1">
    <source>
        <dbReference type="SAM" id="MobiDB-lite"/>
    </source>
</evidence>
<feature type="region of interest" description="Disordered" evidence="1">
    <location>
        <begin position="136"/>
        <end position="163"/>
    </location>
</feature>
<proteinExistence type="predicted"/>
<keyword evidence="3" id="KW-1185">Reference proteome</keyword>
<reference evidence="2" key="1">
    <citation type="submission" date="2023-02" db="EMBL/GenBank/DDBJ databases">
        <title>Genome of toxic invasive species Heracleum sosnowskyi carries increased number of genes despite the absence of recent whole-genome duplications.</title>
        <authorList>
            <person name="Schelkunov M."/>
            <person name="Shtratnikova V."/>
            <person name="Makarenko M."/>
            <person name="Klepikova A."/>
            <person name="Omelchenko D."/>
            <person name="Novikova G."/>
            <person name="Obukhova E."/>
            <person name="Bogdanov V."/>
            <person name="Penin A."/>
            <person name="Logacheva M."/>
        </authorList>
    </citation>
    <scope>NUCLEOTIDE SEQUENCE</scope>
    <source>
        <strain evidence="2">Hsosn_3</strain>
        <tissue evidence="2">Leaf</tissue>
    </source>
</reference>
<accession>A0AAD8H1N8</accession>
<feature type="compositionally biased region" description="Polar residues" evidence="1">
    <location>
        <begin position="142"/>
        <end position="157"/>
    </location>
</feature>
<sequence>MVASNYLLWETQVLSLIESQDLLGFITGKTPEPKPTGDGDSVVPHPDLAAWTRTYRLVKAWITATISEEALGTVVGLTTSAEVWKALSNTYSQDSEAREFELLLKLQQKKKESVSLDEHIRDFKFTRFEIPSFNSRGRGFTPASSQSSNNMNHSTARNPHPNSPASIHYQICKKRGHEALKCWHRFDNSYQDSHVPEALATLHITPPDDGSWHPDFAATAHIIDNPVKFPFNDSTIGSIDPIASVELQDWISQHGLPSSTEPSILLSLDKNRARLFNQEVVVSNNTLHCSITCLTSRRLMLAPCKLQGSEC</sequence>
<dbReference type="PANTHER" id="PTHR47481">
    <property type="match status" value="1"/>
</dbReference>
<dbReference type="AlphaFoldDB" id="A0AAD8H1N8"/>
<evidence type="ECO:0000313" key="2">
    <source>
        <dbReference type="EMBL" id="KAK1359332.1"/>
    </source>
</evidence>
<gene>
    <name evidence="2" type="ORF">POM88_043806</name>
</gene>
<evidence type="ECO:0000313" key="3">
    <source>
        <dbReference type="Proteomes" id="UP001237642"/>
    </source>
</evidence>
<name>A0AAD8H1N8_9APIA</name>
<dbReference type="Proteomes" id="UP001237642">
    <property type="component" value="Unassembled WGS sequence"/>
</dbReference>
<comment type="caution">
    <text evidence="2">The sequence shown here is derived from an EMBL/GenBank/DDBJ whole genome shotgun (WGS) entry which is preliminary data.</text>
</comment>
<dbReference type="Pfam" id="PF14223">
    <property type="entry name" value="Retrotran_gag_2"/>
    <property type="match status" value="1"/>
</dbReference>
<dbReference type="EMBL" id="JAUIZM010000010">
    <property type="protein sequence ID" value="KAK1359332.1"/>
    <property type="molecule type" value="Genomic_DNA"/>
</dbReference>
<dbReference type="PANTHER" id="PTHR47481:SF10">
    <property type="entry name" value="COPIA-LIKE POLYPROTEIN_RETROTRANSPOSON"/>
    <property type="match status" value="1"/>
</dbReference>
<protein>
    <submittedName>
        <fullName evidence="2">Uncharacterized protein</fullName>
    </submittedName>
</protein>
<reference evidence="2" key="2">
    <citation type="submission" date="2023-05" db="EMBL/GenBank/DDBJ databases">
        <authorList>
            <person name="Schelkunov M.I."/>
        </authorList>
    </citation>
    <scope>NUCLEOTIDE SEQUENCE</scope>
    <source>
        <strain evidence="2">Hsosn_3</strain>
        <tissue evidence="2">Leaf</tissue>
    </source>
</reference>